<dbReference type="Gene3D" id="2.60.120.200">
    <property type="match status" value="1"/>
</dbReference>
<dbReference type="InParanoid" id="W5MZS9"/>
<dbReference type="GO" id="GO:0030246">
    <property type="term" value="F:carbohydrate binding"/>
    <property type="evidence" value="ECO:0000318"/>
    <property type="project" value="GO_Central"/>
</dbReference>
<dbReference type="Ensembl" id="ENSLOCT00000013917.1">
    <property type="protein sequence ID" value="ENSLOCP00000013888.1"/>
    <property type="gene ID" value="ENSLOCG00000011300.1"/>
</dbReference>
<dbReference type="Bgee" id="ENSLOCG00000011300">
    <property type="expression patterns" value="Expressed in intestine and 13 other cell types or tissues"/>
</dbReference>
<dbReference type="OrthoDB" id="8918229at2759"/>
<dbReference type="GeneTree" id="ENSGT00940000155025"/>
<evidence type="ECO:0000256" key="2">
    <source>
        <dbReference type="RuleBase" id="RU102079"/>
    </source>
</evidence>
<dbReference type="GO" id="GO:0043236">
    <property type="term" value="F:laminin binding"/>
    <property type="evidence" value="ECO:0000318"/>
    <property type="project" value="GO_Central"/>
</dbReference>
<dbReference type="eggNOG" id="KOG3587">
    <property type="taxonomic scope" value="Eukaryota"/>
</dbReference>
<dbReference type="EMBL" id="AHAT01031258">
    <property type="status" value="NOT_ANNOTATED_CDS"/>
    <property type="molecule type" value="Genomic_DNA"/>
</dbReference>
<dbReference type="PANTHER" id="PTHR11346:SF97">
    <property type="entry name" value="GALECTIN-1"/>
    <property type="match status" value="1"/>
</dbReference>
<reference evidence="4" key="3">
    <citation type="submission" date="2025-09" db="UniProtKB">
        <authorList>
            <consortium name="Ensembl"/>
        </authorList>
    </citation>
    <scope>IDENTIFICATION</scope>
</reference>
<keyword evidence="5" id="KW-1185">Reference proteome</keyword>
<dbReference type="OMA" id="VANMKIR"/>
<evidence type="ECO:0000313" key="5">
    <source>
        <dbReference type="Proteomes" id="UP000018468"/>
    </source>
</evidence>
<proteinExistence type="predicted"/>
<evidence type="ECO:0000259" key="3">
    <source>
        <dbReference type="PROSITE" id="PS51304"/>
    </source>
</evidence>
<dbReference type="InterPro" id="IPR013320">
    <property type="entry name" value="ConA-like_dom_sf"/>
</dbReference>
<dbReference type="Pfam" id="PF00337">
    <property type="entry name" value="Gal-bind_lectin"/>
    <property type="match status" value="1"/>
</dbReference>
<accession>W5MZS9</accession>
<evidence type="ECO:0000313" key="4">
    <source>
        <dbReference type="Ensembl" id="ENSLOCP00000013888.1"/>
    </source>
</evidence>
<dbReference type="HOGENOM" id="CLU_037794_5_0_1"/>
<dbReference type="CDD" id="cd00070">
    <property type="entry name" value="GLECT"/>
    <property type="match status" value="1"/>
</dbReference>
<dbReference type="GO" id="GO:0005615">
    <property type="term" value="C:extracellular space"/>
    <property type="evidence" value="ECO:0000318"/>
    <property type="project" value="GO_Central"/>
</dbReference>
<feature type="domain" description="Galectin" evidence="3">
    <location>
        <begin position="3"/>
        <end position="134"/>
    </location>
</feature>
<protein>
    <recommendedName>
        <fullName evidence="2">Galectin</fullName>
    </recommendedName>
</protein>
<dbReference type="SMART" id="SM00908">
    <property type="entry name" value="Gal-bind_lectin"/>
    <property type="match status" value="1"/>
</dbReference>
<organism evidence="4 5">
    <name type="scientific">Lepisosteus oculatus</name>
    <name type="common">Spotted gar</name>
    <dbReference type="NCBI Taxonomy" id="7918"/>
    <lineage>
        <taxon>Eukaryota</taxon>
        <taxon>Metazoa</taxon>
        <taxon>Chordata</taxon>
        <taxon>Craniata</taxon>
        <taxon>Vertebrata</taxon>
        <taxon>Euteleostomi</taxon>
        <taxon>Actinopterygii</taxon>
        <taxon>Neopterygii</taxon>
        <taxon>Holostei</taxon>
        <taxon>Semionotiformes</taxon>
        <taxon>Lepisosteidae</taxon>
        <taxon>Lepisosteus</taxon>
    </lineage>
</organism>
<dbReference type="SMART" id="SM00276">
    <property type="entry name" value="GLECT"/>
    <property type="match status" value="1"/>
</dbReference>
<keyword evidence="1 2" id="KW-0430">Lectin</keyword>
<dbReference type="InterPro" id="IPR001079">
    <property type="entry name" value="Galectin_CRD"/>
</dbReference>
<dbReference type="InterPro" id="IPR044156">
    <property type="entry name" value="Galectin-like"/>
</dbReference>
<dbReference type="STRING" id="7918.ENSLOCP00000013888"/>
<dbReference type="AlphaFoldDB" id="W5MZS9"/>
<dbReference type="RefSeq" id="XP_015215069.1">
    <property type="nucleotide sequence ID" value="XM_015359583.1"/>
</dbReference>
<dbReference type="KEGG" id="loc:102690953"/>
<dbReference type="PROSITE" id="PS51304">
    <property type="entry name" value="GALECTIN"/>
    <property type="match status" value="1"/>
</dbReference>
<sequence>MSEVCVRNLAFKAGQTMKVKAAINSDASCFSINIGHSENDLALHFNPRFNAHGDSNTIVCNSRQGGAWGSEQRESVFPFQAGETFKVYITHNKDSFQVKLPDGNVVTFPNRHGDDMYNYFHMDGNAKFVSIKVD</sequence>
<evidence type="ECO:0000256" key="1">
    <source>
        <dbReference type="ARBA" id="ARBA00022734"/>
    </source>
</evidence>
<name>W5MZS9_LEPOC</name>
<dbReference type="FunFam" id="2.60.120.200:FF:000021">
    <property type="entry name" value="Galectin"/>
    <property type="match status" value="1"/>
</dbReference>
<dbReference type="PANTHER" id="PTHR11346">
    <property type="entry name" value="GALECTIN"/>
    <property type="match status" value="1"/>
</dbReference>
<dbReference type="SUPFAM" id="SSF49899">
    <property type="entry name" value="Concanavalin A-like lectins/glucanases"/>
    <property type="match status" value="1"/>
</dbReference>
<reference evidence="4" key="2">
    <citation type="submission" date="2025-08" db="UniProtKB">
        <authorList>
            <consortium name="Ensembl"/>
        </authorList>
    </citation>
    <scope>IDENTIFICATION</scope>
</reference>
<dbReference type="Proteomes" id="UP000018468">
    <property type="component" value="Linkage group LG12"/>
</dbReference>
<dbReference type="GeneID" id="102690953"/>
<reference evidence="5" key="1">
    <citation type="submission" date="2011-12" db="EMBL/GenBank/DDBJ databases">
        <title>The Draft Genome of Lepisosteus oculatus.</title>
        <authorList>
            <consortium name="The Broad Institute Genome Assembly &amp; Analysis Group"/>
            <consortium name="Computational R&amp;D Group"/>
            <consortium name="and Sequencing Platform"/>
            <person name="Di Palma F."/>
            <person name="Alfoldi J."/>
            <person name="Johnson J."/>
            <person name="Berlin A."/>
            <person name="Gnerre S."/>
            <person name="Jaffe D."/>
            <person name="MacCallum I."/>
            <person name="Young S."/>
            <person name="Walker B.J."/>
            <person name="Lander E.S."/>
            <person name="Lindblad-Toh K."/>
        </authorList>
    </citation>
    <scope>NUCLEOTIDE SEQUENCE [LARGE SCALE GENOMIC DNA]</scope>
</reference>